<keyword evidence="2" id="KW-1185">Reference proteome</keyword>
<proteinExistence type="predicted"/>
<reference evidence="2" key="1">
    <citation type="journal article" date="2019" name="Gigascience">
        <title>De novo genome assembly of the endangered Acer yangbiense, a plant species with extremely small populations endemic to Yunnan Province, China.</title>
        <authorList>
            <person name="Yang J."/>
            <person name="Wariss H.M."/>
            <person name="Tao L."/>
            <person name="Zhang R."/>
            <person name="Yun Q."/>
            <person name="Hollingsworth P."/>
            <person name="Dao Z."/>
            <person name="Luo G."/>
            <person name="Guo H."/>
            <person name="Ma Y."/>
            <person name="Sun W."/>
        </authorList>
    </citation>
    <scope>NUCLEOTIDE SEQUENCE [LARGE SCALE GENOMIC DNA]</scope>
    <source>
        <strain evidence="2">cv. Malutang</strain>
    </source>
</reference>
<sequence>MGASSSFSIRFQTLTAHQLFSFLIYEQRKTPKSKQKILNKMNQGGHAIEVTGLSPKATEKDLYDFFSFSDVIDGLHDESTLFLVFDENINRSGDHASTAYVTFKDAYSQETAVLLSGATILDQRVCITRWGHYEDEFDFWNRPSQRHEDETESSQPSQRRPLIEDAGEAVAMAQEVVKTMLTRGYVLGKDALSQAKAFDESHQVSATAAGKVAELNEKFGLIDKIGAGVEAAKSVDEKYHISETTKSAVSAVVNSSYFSKGALWLSGALNQAAQAAADLGSRVGKQ</sequence>
<comment type="caution">
    <text evidence="1">The sequence shown here is derived from an EMBL/GenBank/DDBJ whole genome shotgun (WGS) entry which is preliminary data.</text>
</comment>
<dbReference type="InterPro" id="IPR012677">
    <property type="entry name" value="Nucleotide-bd_a/b_plait_sf"/>
</dbReference>
<dbReference type="GO" id="GO:0003676">
    <property type="term" value="F:nucleic acid binding"/>
    <property type="evidence" value="ECO:0007669"/>
    <property type="project" value="InterPro"/>
</dbReference>
<name>A0A5C7HHK0_9ROSI</name>
<dbReference type="Gene3D" id="3.30.70.330">
    <property type="match status" value="1"/>
</dbReference>
<evidence type="ECO:0000313" key="2">
    <source>
        <dbReference type="Proteomes" id="UP000323000"/>
    </source>
</evidence>
<dbReference type="AlphaFoldDB" id="A0A5C7HHK0"/>
<dbReference type="Proteomes" id="UP000323000">
    <property type="component" value="Chromosome 8"/>
</dbReference>
<accession>A0A5C7HHK0</accession>
<protein>
    <recommendedName>
        <fullName evidence="3">RRM domain-containing protein</fullName>
    </recommendedName>
</protein>
<dbReference type="SUPFAM" id="SSF54928">
    <property type="entry name" value="RNA-binding domain, RBD"/>
    <property type="match status" value="1"/>
</dbReference>
<evidence type="ECO:0000313" key="1">
    <source>
        <dbReference type="EMBL" id="TXG56471.1"/>
    </source>
</evidence>
<dbReference type="EMBL" id="VAHF01000008">
    <property type="protein sequence ID" value="TXG56471.1"/>
    <property type="molecule type" value="Genomic_DNA"/>
</dbReference>
<organism evidence="1 2">
    <name type="scientific">Acer yangbiense</name>
    <dbReference type="NCBI Taxonomy" id="1000413"/>
    <lineage>
        <taxon>Eukaryota</taxon>
        <taxon>Viridiplantae</taxon>
        <taxon>Streptophyta</taxon>
        <taxon>Embryophyta</taxon>
        <taxon>Tracheophyta</taxon>
        <taxon>Spermatophyta</taxon>
        <taxon>Magnoliopsida</taxon>
        <taxon>eudicotyledons</taxon>
        <taxon>Gunneridae</taxon>
        <taxon>Pentapetalae</taxon>
        <taxon>rosids</taxon>
        <taxon>malvids</taxon>
        <taxon>Sapindales</taxon>
        <taxon>Sapindaceae</taxon>
        <taxon>Hippocastanoideae</taxon>
        <taxon>Acereae</taxon>
        <taxon>Acer</taxon>
    </lineage>
</organism>
<gene>
    <name evidence="1" type="ORF">EZV62_017784</name>
</gene>
<dbReference type="OrthoDB" id="7763451at2759"/>
<dbReference type="PANTHER" id="PTHR32343">
    <property type="entry name" value="SERINE/ARGININE-RICH SPLICING FACTOR"/>
    <property type="match status" value="1"/>
</dbReference>
<dbReference type="PANTHER" id="PTHR32343:SF26">
    <property type="entry name" value="RNA-BINDING (RRM_RBD_RNP MOTIFS) FAMILY PROTEIN"/>
    <property type="match status" value="1"/>
</dbReference>
<dbReference type="InterPro" id="IPR035979">
    <property type="entry name" value="RBD_domain_sf"/>
</dbReference>
<evidence type="ECO:0008006" key="3">
    <source>
        <dbReference type="Google" id="ProtNLM"/>
    </source>
</evidence>